<evidence type="ECO:0000256" key="1">
    <source>
        <dbReference type="SAM" id="MobiDB-lite"/>
    </source>
</evidence>
<sequence length="69" mass="7929">MQSNRKDEEAWDLMAKWLALWRLVPQSVVGALCFLVRGLSSSYTRRLGSAKRPSGVPEEDLRDHIHHVK</sequence>
<accession>A0AAV4UKN0</accession>
<name>A0AAV4UKN0_CAEEX</name>
<dbReference type="AlphaFoldDB" id="A0AAV4UKN0"/>
<reference evidence="2 3" key="1">
    <citation type="submission" date="2021-06" db="EMBL/GenBank/DDBJ databases">
        <title>Caerostris extrusa draft genome.</title>
        <authorList>
            <person name="Kono N."/>
            <person name="Arakawa K."/>
        </authorList>
    </citation>
    <scope>NUCLEOTIDE SEQUENCE [LARGE SCALE GENOMIC DNA]</scope>
</reference>
<keyword evidence="3" id="KW-1185">Reference proteome</keyword>
<dbReference type="EMBL" id="BPLR01013019">
    <property type="protein sequence ID" value="GIY58144.1"/>
    <property type="molecule type" value="Genomic_DNA"/>
</dbReference>
<evidence type="ECO:0000313" key="2">
    <source>
        <dbReference type="EMBL" id="GIY58144.1"/>
    </source>
</evidence>
<organism evidence="2 3">
    <name type="scientific">Caerostris extrusa</name>
    <name type="common">Bark spider</name>
    <name type="synonym">Caerostris bankana</name>
    <dbReference type="NCBI Taxonomy" id="172846"/>
    <lineage>
        <taxon>Eukaryota</taxon>
        <taxon>Metazoa</taxon>
        <taxon>Ecdysozoa</taxon>
        <taxon>Arthropoda</taxon>
        <taxon>Chelicerata</taxon>
        <taxon>Arachnida</taxon>
        <taxon>Araneae</taxon>
        <taxon>Araneomorphae</taxon>
        <taxon>Entelegynae</taxon>
        <taxon>Araneoidea</taxon>
        <taxon>Araneidae</taxon>
        <taxon>Caerostris</taxon>
    </lineage>
</organism>
<protein>
    <submittedName>
        <fullName evidence="2">Uncharacterized protein</fullName>
    </submittedName>
</protein>
<comment type="caution">
    <text evidence="2">The sequence shown here is derived from an EMBL/GenBank/DDBJ whole genome shotgun (WGS) entry which is preliminary data.</text>
</comment>
<dbReference type="Proteomes" id="UP001054945">
    <property type="component" value="Unassembled WGS sequence"/>
</dbReference>
<proteinExistence type="predicted"/>
<evidence type="ECO:0000313" key="3">
    <source>
        <dbReference type="Proteomes" id="UP001054945"/>
    </source>
</evidence>
<gene>
    <name evidence="2" type="ORF">CEXT_263571</name>
</gene>
<feature type="region of interest" description="Disordered" evidence="1">
    <location>
        <begin position="44"/>
        <end position="69"/>
    </location>
</feature>